<dbReference type="InterPro" id="IPR036893">
    <property type="entry name" value="SBP_sf"/>
</dbReference>
<dbReference type="PANTHER" id="PTHR31251:SF226">
    <property type="entry name" value="SQUAMOSA PROMOTER-BINDING-LIKE PROTEIN 6"/>
    <property type="match status" value="1"/>
</dbReference>
<evidence type="ECO:0000256" key="3">
    <source>
        <dbReference type="ARBA" id="ARBA00022833"/>
    </source>
</evidence>
<dbReference type="AlphaFoldDB" id="M9QTT0"/>
<evidence type="ECO:0000256" key="4">
    <source>
        <dbReference type="PROSITE-ProRule" id="PRU00470"/>
    </source>
</evidence>
<evidence type="ECO:0000313" key="6">
    <source>
        <dbReference type="EMBL" id="AGI62061.1"/>
    </source>
</evidence>
<keyword evidence="3" id="KW-0862">Zinc</keyword>
<dbReference type="GO" id="GO:0003677">
    <property type="term" value="F:DNA binding"/>
    <property type="evidence" value="ECO:0007669"/>
    <property type="project" value="InterPro"/>
</dbReference>
<dbReference type="GO" id="GO:0008270">
    <property type="term" value="F:zinc ion binding"/>
    <property type="evidence" value="ECO:0007669"/>
    <property type="project" value="UniProtKB-KW"/>
</dbReference>
<keyword evidence="2 4" id="KW-0863">Zinc-finger</keyword>
<dbReference type="Pfam" id="PF03110">
    <property type="entry name" value="SBP"/>
    <property type="match status" value="1"/>
</dbReference>
<proteinExistence type="evidence at transcript level"/>
<dbReference type="EMBL" id="KC836920">
    <property type="protein sequence ID" value="AGI62061.1"/>
    <property type="molecule type" value="mRNA"/>
</dbReference>
<organism evidence="6">
    <name type="scientific">Erycina pusilla</name>
    <dbReference type="NCBI Taxonomy" id="154679"/>
    <lineage>
        <taxon>Eukaryota</taxon>
        <taxon>Viridiplantae</taxon>
        <taxon>Streptophyta</taxon>
        <taxon>Embryophyta</taxon>
        <taxon>Tracheophyta</taxon>
        <taxon>Spermatophyta</taxon>
        <taxon>Magnoliopsida</taxon>
        <taxon>Liliopsida</taxon>
        <taxon>Asparagales</taxon>
        <taxon>Orchidaceae</taxon>
        <taxon>Epidendroideae</taxon>
        <taxon>Cymbidieae</taxon>
        <taxon>Oncidiinae</taxon>
        <taxon>Erycina</taxon>
    </lineage>
</organism>
<dbReference type="SUPFAM" id="SSF103612">
    <property type="entry name" value="SBT domain"/>
    <property type="match status" value="1"/>
</dbReference>
<reference evidence="6" key="1">
    <citation type="submission" date="2013-03" db="EMBL/GenBank/DDBJ databases">
        <title>Catalog of Erycina pusilla miRNA and categorization of reproductive phase-related miRNAs and their target gene families.</title>
        <authorList>
            <person name="Lin C.-S."/>
            <person name="Chan M.-T."/>
            <person name="Shih M.-C."/>
            <person name="Chou M.-L."/>
        </authorList>
    </citation>
    <scope>NUCLEOTIDE SEQUENCE</scope>
</reference>
<name>M9QTT0_9ASPA</name>
<evidence type="ECO:0000256" key="1">
    <source>
        <dbReference type="ARBA" id="ARBA00022723"/>
    </source>
</evidence>
<sequence>MASNLRVYAISTPRYCHRPPFFWNAPFDANPYASGADLHRIERSLRDEMAIYRCLDRQKGRREILLQKIEFWCDEDLIDSKEYHKRRKVCKMYSKAPCVVVLGAGLRFCQQCSRFVGHIECMRKNSNGSSSSGDRWI</sequence>
<dbReference type="PROSITE" id="PS51141">
    <property type="entry name" value="ZF_SBP"/>
    <property type="match status" value="1"/>
</dbReference>
<keyword evidence="1" id="KW-0479">Metal-binding</keyword>
<gene>
    <name evidence="6" type="primary">SPL13</name>
</gene>
<protein>
    <submittedName>
        <fullName evidence="6">SQUAMOSA promoter-binding-like 13</fullName>
    </submittedName>
</protein>
<feature type="domain" description="SBP-type" evidence="5">
    <location>
        <begin position="65"/>
        <end position="137"/>
    </location>
</feature>
<dbReference type="PANTHER" id="PTHR31251">
    <property type="entry name" value="SQUAMOSA PROMOTER-BINDING-LIKE PROTEIN 4"/>
    <property type="match status" value="1"/>
</dbReference>
<dbReference type="GO" id="GO:0005634">
    <property type="term" value="C:nucleus"/>
    <property type="evidence" value="ECO:0007669"/>
    <property type="project" value="InterPro"/>
</dbReference>
<evidence type="ECO:0000259" key="5">
    <source>
        <dbReference type="PROSITE" id="PS51141"/>
    </source>
</evidence>
<dbReference type="InterPro" id="IPR004333">
    <property type="entry name" value="SBP_dom"/>
</dbReference>
<dbReference type="Gene3D" id="4.10.1100.10">
    <property type="entry name" value="Transcription factor, SBP-box domain"/>
    <property type="match status" value="1"/>
</dbReference>
<accession>M9QTT0</accession>
<dbReference type="InterPro" id="IPR044817">
    <property type="entry name" value="SBP-like"/>
</dbReference>
<evidence type="ECO:0000256" key="2">
    <source>
        <dbReference type="ARBA" id="ARBA00022771"/>
    </source>
</evidence>